<keyword evidence="2" id="KW-1185">Reference proteome</keyword>
<proteinExistence type="predicted"/>
<name>A0AAD7EIC0_9AGAR</name>
<accession>A0AAD7EIC0</accession>
<evidence type="ECO:0000313" key="1">
    <source>
        <dbReference type="EMBL" id="KAJ7326231.1"/>
    </source>
</evidence>
<evidence type="ECO:0000313" key="2">
    <source>
        <dbReference type="Proteomes" id="UP001218218"/>
    </source>
</evidence>
<dbReference type="EMBL" id="JARIHO010000042">
    <property type="protein sequence ID" value="KAJ7326231.1"/>
    <property type="molecule type" value="Genomic_DNA"/>
</dbReference>
<reference evidence="1" key="1">
    <citation type="submission" date="2023-03" db="EMBL/GenBank/DDBJ databases">
        <title>Massive genome expansion in bonnet fungi (Mycena s.s.) driven by repeated elements and novel gene families across ecological guilds.</title>
        <authorList>
            <consortium name="Lawrence Berkeley National Laboratory"/>
            <person name="Harder C.B."/>
            <person name="Miyauchi S."/>
            <person name="Viragh M."/>
            <person name="Kuo A."/>
            <person name="Thoen E."/>
            <person name="Andreopoulos B."/>
            <person name="Lu D."/>
            <person name="Skrede I."/>
            <person name="Drula E."/>
            <person name="Henrissat B."/>
            <person name="Morin E."/>
            <person name="Kohler A."/>
            <person name="Barry K."/>
            <person name="LaButti K."/>
            <person name="Morin E."/>
            <person name="Salamov A."/>
            <person name="Lipzen A."/>
            <person name="Mereny Z."/>
            <person name="Hegedus B."/>
            <person name="Baldrian P."/>
            <person name="Stursova M."/>
            <person name="Weitz H."/>
            <person name="Taylor A."/>
            <person name="Grigoriev I.V."/>
            <person name="Nagy L.G."/>
            <person name="Martin F."/>
            <person name="Kauserud H."/>
        </authorList>
    </citation>
    <scope>NUCLEOTIDE SEQUENCE</scope>
    <source>
        <strain evidence="1">CBHHK002</strain>
    </source>
</reference>
<dbReference type="Proteomes" id="UP001218218">
    <property type="component" value="Unassembled WGS sequence"/>
</dbReference>
<organism evidence="1 2">
    <name type="scientific">Mycena albidolilacea</name>
    <dbReference type="NCBI Taxonomy" id="1033008"/>
    <lineage>
        <taxon>Eukaryota</taxon>
        <taxon>Fungi</taxon>
        <taxon>Dikarya</taxon>
        <taxon>Basidiomycota</taxon>
        <taxon>Agaricomycotina</taxon>
        <taxon>Agaricomycetes</taxon>
        <taxon>Agaricomycetidae</taxon>
        <taxon>Agaricales</taxon>
        <taxon>Marasmiineae</taxon>
        <taxon>Mycenaceae</taxon>
        <taxon>Mycena</taxon>
    </lineage>
</organism>
<gene>
    <name evidence="1" type="ORF">DFH08DRAFT_1084832</name>
</gene>
<sequence>MYIFFAVVKNGNTTLRHILRSRAVRTNPGQGLQWLISIIPFPSKKVYVSCYRYPEASPESTARYKSGSLDSSSVPTMKEHLASQVLSLLSLILIPFIPDSTLRYIAVVLASVSLVAYLVYHNTPTCQVDRLDAAAKEVNALFEAATAECVADPQFVYEAGLKLTELNYAVSTLRSRTLSTRSMSWKGYAYRLRVIASSIEQCRRELEELRSSILLALECARQQRYQEDIHRRTATLDSAFPGATPFTNQGPDERPAVFERMSFRTGSVPYEWDLDQ</sequence>
<protein>
    <submittedName>
        <fullName evidence="1">Uncharacterized protein</fullName>
    </submittedName>
</protein>
<comment type="caution">
    <text evidence="1">The sequence shown here is derived from an EMBL/GenBank/DDBJ whole genome shotgun (WGS) entry which is preliminary data.</text>
</comment>
<dbReference type="AlphaFoldDB" id="A0AAD7EIC0"/>